<reference evidence="1 2" key="1">
    <citation type="submission" date="2023-03" db="EMBL/GenBank/DDBJ databases">
        <title>WGS of Gossypium arboreum.</title>
        <authorList>
            <person name="Yu D."/>
        </authorList>
    </citation>
    <scope>NUCLEOTIDE SEQUENCE [LARGE SCALE GENOMIC DNA]</scope>
    <source>
        <tissue evidence="1">Leaf</tissue>
    </source>
</reference>
<name>A0ABR0NC08_GOSAR</name>
<gene>
    <name evidence="1" type="ORF">PVK06_033458</name>
</gene>
<comment type="caution">
    <text evidence="1">The sequence shown here is derived from an EMBL/GenBank/DDBJ whole genome shotgun (WGS) entry which is preliminary data.</text>
</comment>
<evidence type="ECO:0000313" key="2">
    <source>
        <dbReference type="Proteomes" id="UP001358586"/>
    </source>
</evidence>
<keyword evidence="2" id="KW-1185">Reference proteome</keyword>
<protein>
    <submittedName>
        <fullName evidence="1">Uncharacterized protein</fullName>
    </submittedName>
</protein>
<proteinExistence type="predicted"/>
<sequence length="68" mass="7816">MLSWEIYLHSLGDSKTTIKNPKQQQQINQSSEQSSKIFRIGKGVFMRSISSIFINQKTQRLTNLQGLC</sequence>
<accession>A0ABR0NC08</accession>
<evidence type="ECO:0000313" key="1">
    <source>
        <dbReference type="EMBL" id="KAK5792344.1"/>
    </source>
</evidence>
<organism evidence="1 2">
    <name type="scientific">Gossypium arboreum</name>
    <name type="common">Tree cotton</name>
    <name type="synonym">Gossypium nanking</name>
    <dbReference type="NCBI Taxonomy" id="29729"/>
    <lineage>
        <taxon>Eukaryota</taxon>
        <taxon>Viridiplantae</taxon>
        <taxon>Streptophyta</taxon>
        <taxon>Embryophyta</taxon>
        <taxon>Tracheophyta</taxon>
        <taxon>Spermatophyta</taxon>
        <taxon>Magnoliopsida</taxon>
        <taxon>eudicotyledons</taxon>
        <taxon>Gunneridae</taxon>
        <taxon>Pentapetalae</taxon>
        <taxon>rosids</taxon>
        <taxon>malvids</taxon>
        <taxon>Malvales</taxon>
        <taxon>Malvaceae</taxon>
        <taxon>Malvoideae</taxon>
        <taxon>Gossypium</taxon>
    </lineage>
</organism>
<dbReference type="EMBL" id="JARKNE010000010">
    <property type="protein sequence ID" value="KAK5792344.1"/>
    <property type="molecule type" value="Genomic_DNA"/>
</dbReference>
<dbReference type="Proteomes" id="UP001358586">
    <property type="component" value="Chromosome 10"/>
</dbReference>